<dbReference type="PANTHER" id="PTHR47764">
    <property type="entry name" value="UBIQUITIN-LIKE-SPECIFIC PROTEASE 2B-RELATED"/>
    <property type="match status" value="1"/>
</dbReference>
<organism evidence="6 7">
    <name type="scientific">Ilex paraguariensis</name>
    <name type="common">yerba mate</name>
    <dbReference type="NCBI Taxonomy" id="185542"/>
    <lineage>
        <taxon>Eukaryota</taxon>
        <taxon>Viridiplantae</taxon>
        <taxon>Streptophyta</taxon>
        <taxon>Embryophyta</taxon>
        <taxon>Tracheophyta</taxon>
        <taxon>Spermatophyta</taxon>
        <taxon>Magnoliopsida</taxon>
        <taxon>eudicotyledons</taxon>
        <taxon>Gunneridae</taxon>
        <taxon>Pentapetalae</taxon>
        <taxon>asterids</taxon>
        <taxon>campanulids</taxon>
        <taxon>Aquifoliales</taxon>
        <taxon>Aquifoliaceae</taxon>
        <taxon>Ilex</taxon>
    </lineage>
</organism>
<sequence>MVKIQTMKGDHIRRLHKSNCLIPGIQKARRITQGLRHYCASSINLGEVPGPILNPNRLQCIVSARDTLAIETNEQKITYLLEEWKEKQKETSEDVSERFLCMRFISLELPQQQNSYDCGLFLLHYVELFLAEAPACFSPFMITKFSKFLNVDWFQSDEVSLKRGAIQRLIYDLLGNSSREISPASASEKHCTSDCPQNHKDNEIALEFLQERCSPSKGGHGNLANSQANLGIEMTLLPTSLMRTPGYASDLGLVSRELFEPEVSAGSFIEAQYQAFDQTAPFGGFKSAMPPIEEEEEVGGHLVYAPSTEIGFGRVGEITSEACAFHYSSTDYTPGGSWNPGISLHEAEHHDNKDSSPTTSICASGDSFEVDDNEKDQVGEDLNINEKIEQPRSASTENIQCVTECFASPPREMPDIADSRSPDQMLEGNGDADVPGFCCQDPDIPQNGGTACSDGQLICDDSVSESDEQHAAKRMRITPSVEGEGLTISLYEDLHL</sequence>
<dbReference type="PANTHER" id="PTHR47764:SF2">
    <property type="entry name" value="UBIQUITIN-LIKE PROTEASE FAMILY PROFILE DOMAIN-CONTAINING PROTEIN"/>
    <property type="match status" value="1"/>
</dbReference>
<protein>
    <recommendedName>
        <fullName evidence="5">Ubiquitin-like protease family profile domain-containing protein</fullName>
    </recommendedName>
</protein>
<dbReference type="InterPro" id="IPR003653">
    <property type="entry name" value="Peptidase_C48_C"/>
</dbReference>
<dbReference type="InterPro" id="IPR038765">
    <property type="entry name" value="Papain-like_cys_pep_sf"/>
</dbReference>
<dbReference type="Gene3D" id="1.10.418.20">
    <property type="match status" value="1"/>
</dbReference>
<name>A0ABC8UZS3_9AQUA</name>
<dbReference type="GO" id="GO:0008233">
    <property type="term" value="F:peptidase activity"/>
    <property type="evidence" value="ECO:0007669"/>
    <property type="project" value="UniProtKB-KW"/>
</dbReference>
<gene>
    <name evidence="6" type="ORF">ILEXP_LOCUS57088</name>
</gene>
<evidence type="ECO:0000256" key="1">
    <source>
        <dbReference type="ARBA" id="ARBA00005234"/>
    </source>
</evidence>
<keyword evidence="7" id="KW-1185">Reference proteome</keyword>
<dbReference type="Proteomes" id="UP001642360">
    <property type="component" value="Unassembled WGS sequence"/>
</dbReference>
<reference evidence="6 7" key="1">
    <citation type="submission" date="2024-02" db="EMBL/GenBank/DDBJ databases">
        <authorList>
            <person name="Vignale AGUSTIN F."/>
            <person name="Sosa J E."/>
            <person name="Modenutti C."/>
        </authorList>
    </citation>
    <scope>NUCLEOTIDE SEQUENCE [LARGE SCALE GENOMIC DNA]</scope>
</reference>
<feature type="domain" description="Ubiquitin-like protease family profile" evidence="5">
    <location>
        <begin position="1"/>
        <end position="129"/>
    </location>
</feature>
<feature type="compositionally biased region" description="Basic and acidic residues" evidence="4">
    <location>
        <begin position="345"/>
        <end position="354"/>
    </location>
</feature>
<feature type="region of interest" description="Disordered" evidence="4">
    <location>
        <begin position="344"/>
        <end position="374"/>
    </location>
</feature>
<dbReference type="PROSITE" id="PS50600">
    <property type="entry name" value="ULP_PROTEASE"/>
    <property type="match status" value="1"/>
</dbReference>
<dbReference type="SUPFAM" id="SSF54001">
    <property type="entry name" value="Cysteine proteinases"/>
    <property type="match status" value="1"/>
</dbReference>
<accession>A0ABC8UZS3</accession>
<keyword evidence="2" id="KW-0645">Protease</keyword>
<comment type="caution">
    <text evidence="6">The sequence shown here is derived from an EMBL/GenBank/DDBJ whole genome shotgun (WGS) entry which is preliminary data.</text>
</comment>
<dbReference type="EMBL" id="CAUOFW020009613">
    <property type="protein sequence ID" value="CAK9186596.1"/>
    <property type="molecule type" value="Genomic_DNA"/>
</dbReference>
<evidence type="ECO:0000256" key="4">
    <source>
        <dbReference type="SAM" id="MobiDB-lite"/>
    </source>
</evidence>
<dbReference type="AlphaFoldDB" id="A0ABC8UZS3"/>
<dbReference type="Pfam" id="PF02902">
    <property type="entry name" value="Peptidase_C48"/>
    <property type="match status" value="1"/>
</dbReference>
<evidence type="ECO:0000313" key="7">
    <source>
        <dbReference type="Proteomes" id="UP001642360"/>
    </source>
</evidence>
<proteinExistence type="inferred from homology"/>
<comment type="similarity">
    <text evidence="1">Belongs to the peptidase C48 family.</text>
</comment>
<evidence type="ECO:0000313" key="6">
    <source>
        <dbReference type="EMBL" id="CAK9186596.1"/>
    </source>
</evidence>
<evidence type="ECO:0000256" key="3">
    <source>
        <dbReference type="ARBA" id="ARBA00022801"/>
    </source>
</evidence>
<keyword evidence="3" id="KW-0378">Hydrolase</keyword>
<evidence type="ECO:0000256" key="2">
    <source>
        <dbReference type="ARBA" id="ARBA00022670"/>
    </source>
</evidence>
<dbReference type="GO" id="GO:0006508">
    <property type="term" value="P:proteolysis"/>
    <property type="evidence" value="ECO:0007669"/>
    <property type="project" value="UniProtKB-KW"/>
</dbReference>
<evidence type="ECO:0000259" key="5">
    <source>
        <dbReference type="PROSITE" id="PS50600"/>
    </source>
</evidence>